<reference evidence="7 8" key="1">
    <citation type="submission" date="2019-12" db="EMBL/GenBank/DDBJ databases">
        <title>Chitinophaga sp. strain ysch24 (GDMCC 1.1355), whole genome shotgun sequence.</title>
        <authorList>
            <person name="Zhang X."/>
        </authorList>
    </citation>
    <scope>NUCLEOTIDE SEQUENCE [LARGE SCALE GENOMIC DNA]</scope>
    <source>
        <strain evidence="8">ysch24</strain>
    </source>
</reference>
<keyword evidence="2" id="KW-0812">Transmembrane</keyword>
<accession>A0A7K1U6H6</accession>
<gene>
    <name evidence="7" type="ORF">GO493_16885</name>
</gene>
<dbReference type="NCBIfam" id="TIGR04131">
    <property type="entry name" value="Bac_Flav_CTERM"/>
    <property type="match status" value="1"/>
</dbReference>
<dbReference type="InterPro" id="IPR022409">
    <property type="entry name" value="PKD/Chitinase_dom"/>
</dbReference>
<dbReference type="Pfam" id="PF17517">
    <property type="entry name" value="IgGFc_binding"/>
    <property type="match status" value="1"/>
</dbReference>
<name>A0A7K1U6H6_9BACT</name>
<dbReference type="Proteomes" id="UP000461730">
    <property type="component" value="Unassembled WGS sequence"/>
</dbReference>
<feature type="domain" description="PKD" evidence="6">
    <location>
        <begin position="1138"/>
        <end position="1224"/>
    </location>
</feature>
<dbReference type="InterPro" id="IPR026341">
    <property type="entry name" value="T9SS_type_B"/>
</dbReference>
<evidence type="ECO:0000313" key="7">
    <source>
        <dbReference type="EMBL" id="MVT09949.1"/>
    </source>
</evidence>
<dbReference type="Gene3D" id="2.60.40.10">
    <property type="entry name" value="Immunoglobulins"/>
    <property type="match status" value="5"/>
</dbReference>
<dbReference type="Pfam" id="PF18911">
    <property type="entry name" value="PKD_4"/>
    <property type="match status" value="4"/>
</dbReference>
<dbReference type="InterPro" id="IPR035234">
    <property type="entry name" value="IgGFc-bd_N"/>
</dbReference>
<evidence type="ECO:0000259" key="6">
    <source>
        <dbReference type="PROSITE" id="PS50093"/>
    </source>
</evidence>
<protein>
    <submittedName>
        <fullName evidence="7">PKD domain-containing protein</fullName>
    </submittedName>
</protein>
<evidence type="ECO:0000256" key="2">
    <source>
        <dbReference type="ARBA" id="ARBA00022692"/>
    </source>
</evidence>
<keyword evidence="3" id="KW-0677">Repeat</keyword>
<evidence type="ECO:0000256" key="4">
    <source>
        <dbReference type="ARBA" id="ARBA00022989"/>
    </source>
</evidence>
<dbReference type="PANTHER" id="PTHR46730:SF1">
    <property type="entry name" value="PLAT DOMAIN-CONTAINING PROTEIN"/>
    <property type="match status" value="1"/>
</dbReference>
<feature type="domain" description="PKD" evidence="6">
    <location>
        <begin position="1079"/>
        <end position="1128"/>
    </location>
</feature>
<dbReference type="Pfam" id="PF13585">
    <property type="entry name" value="CHU_C"/>
    <property type="match status" value="1"/>
</dbReference>
<evidence type="ECO:0000313" key="8">
    <source>
        <dbReference type="Proteomes" id="UP000461730"/>
    </source>
</evidence>
<sequence>MEKRISSINQIFACYCSPPHGGGTGRRVLRSLQLLFLLLLPGLYTYAQNLSNKGTDFWVGYGHHQFMEPGRQNNQEMILYLSAEEPATVTVTIDGTAWTRTYNIAANTVIASDLIPKSGAFDARLYSVPPGFGGTGGEGLFQRKGIHIHSNVPIVAYAHIYGQTSSGATMLMPEETWGYYYVSLNSQQSYDDDCFSWMYVVAKENNTVIEITPSVVSRNGRPAKVPFTATLNKGEIYQLIGESLGGGQGRVLTGTTVRSVANSAGTCYPIAVFSGSSRTTTSCAGNFGSSGDNNMQQVFPSQAWGKRYLTAPTSNAAQATSLMTNPYRIVVKDPATIVKRNGRQLLNLIDNAYYEFESNTADYIESDKPILVGQFMSSAGACPNTNGDGDPEMMYLSPVEQSIKRIGFFRNTVESILTNYLTLIIPTNGLSSLKIDGQNNAWTSAYAHPNLAGYSVVVKRWTAARTQCLVQSDSAFTAITYGLGGAESYGYNAGTLINNLNVIGAIHNEQDTSSSRNEFTCTRTPVELSVYLAYQPTQMVWNISQLGTQITPNANVTMTAPVPSGQEMVNGVPYYKYTLPGTYLFANTGDYTIPIINTHPGIEKCDHTEEVKISVNVRKKPNPNLSVDFTGCTLDPIHLKGDTSGNGYKVDRWKWTFPGAQQENGQLVNRQLPVGQHNVTLNVITREGCIADTAFVLNVYAPPVANFTAVPDALCEGGAVAITDQATFGGAAPLKTWYWNFGNDTSLSIEKNDGQTAHYNKYGTYTIAHVVKISDVCISDTVKQEIKVNAKPVLGLSYPTGCIAVDGIVQFMSNTTVPDAQTLATYAWDFGDANATPANPNTSALPDPQHTYSTFGNYTIHYSVTTSQGCTKDTTINATFNLKPRLDYAVLPAVCVNDKRIISVAKASVTNGVTGTGKYKGPGTSEAGVFNPLSAGPGTHAIWYVFTTQNGCIDSIQSSITVHPKPLAGFAATENVCLGEMVTITDQSSITTGNITSWKWYFGDGTNETHTTNAAFNKSFAVWKTYTVKLVAVSDNGCISDSAMHTVAVHPLPVTDFTLPQSVCMPEGKAAFTNLSAIGDNSTLNWQWTFGDGLTESTASPVHYYRQAGPYTVTLTATSPFGCSASKEKLLDAFFNQPVASFAVWPDTLCQGADNSFTDQSQDANNNIVSWAWSFGDGSTATSRNPVKRYPDPGEYNVQLTVVNGAGCISTPYNSKVVVYLQPVIDAGPSFVVPQSAMITFNSTANDSTVLSFRWTPETGLSDPTALHPSLVAMEDQVYTLTAIGQGSCTASDQVTVKVLKPVKVPNAFSPNGDQINDRWVITNLADYPGCTIEVFNRYGQQVYYSNGYETPWDGTYKGRLLPVATYYYIIKLKNGFAPLTGYVVILQ</sequence>
<dbReference type="GO" id="GO:0006816">
    <property type="term" value="P:calcium ion transport"/>
    <property type="evidence" value="ECO:0007669"/>
    <property type="project" value="TreeGrafter"/>
</dbReference>
<dbReference type="GO" id="GO:0005886">
    <property type="term" value="C:plasma membrane"/>
    <property type="evidence" value="ECO:0007669"/>
    <property type="project" value="TreeGrafter"/>
</dbReference>
<dbReference type="SUPFAM" id="SSF49299">
    <property type="entry name" value="PKD domain"/>
    <property type="match status" value="5"/>
</dbReference>
<dbReference type="InterPro" id="IPR000601">
    <property type="entry name" value="PKD_dom"/>
</dbReference>
<evidence type="ECO:0000256" key="1">
    <source>
        <dbReference type="ARBA" id="ARBA00004141"/>
    </source>
</evidence>
<keyword evidence="4" id="KW-1133">Transmembrane helix</keyword>
<comment type="subcellular location">
    <subcellularLocation>
        <location evidence="1">Membrane</location>
        <topology evidence="1">Multi-pass membrane protein</topology>
    </subcellularLocation>
</comment>
<dbReference type="InterPro" id="IPR035986">
    <property type="entry name" value="PKD_dom_sf"/>
</dbReference>
<evidence type="ECO:0000256" key="3">
    <source>
        <dbReference type="ARBA" id="ARBA00022737"/>
    </source>
</evidence>
<dbReference type="CDD" id="cd00146">
    <property type="entry name" value="PKD"/>
    <property type="match status" value="4"/>
</dbReference>
<evidence type="ECO:0000256" key="5">
    <source>
        <dbReference type="ARBA" id="ARBA00023136"/>
    </source>
</evidence>
<comment type="caution">
    <text evidence="7">The sequence shown here is derived from an EMBL/GenBank/DDBJ whole genome shotgun (WGS) entry which is preliminary data.</text>
</comment>
<dbReference type="InterPro" id="IPR013783">
    <property type="entry name" value="Ig-like_fold"/>
</dbReference>
<keyword evidence="8" id="KW-1185">Reference proteome</keyword>
<keyword evidence="5" id="KW-0472">Membrane</keyword>
<feature type="domain" description="PKD" evidence="6">
    <location>
        <begin position="992"/>
        <end position="1049"/>
    </location>
</feature>
<feature type="domain" description="PKD" evidence="6">
    <location>
        <begin position="824"/>
        <end position="876"/>
    </location>
</feature>
<proteinExistence type="predicted"/>
<dbReference type="RefSeq" id="WP_157307398.1">
    <property type="nucleotide sequence ID" value="NZ_WRXN01000007.1"/>
</dbReference>
<dbReference type="SMART" id="SM00089">
    <property type="entry name" value="PKD"/>
    <property type="match status" value="5"/>
</dbReference>
<dbReference type="PANTHER" id="PTHR46730">
    <property type="entry name" value="POLYCYSTIN-1"/>
    <property type="match status" value="1"/>
</dbReference>
<dbReference type="PROSITE" id="PS50093">
    <property type="entry name" value="PKD"/>
    <property type="match status" value="4"/>
</dbReference>
<dbReference type="GO" id="GO:0005261">
    <property type="term" value="F:monoatomic cation channel activity"/>
    <property type="evidence" value="ECO:0007669"/>
    <property type="project" value="TreeGrafter"/>
</dbReference>
<dbReference type="EMBL" id="WRXN01000007">
    <property type="protein sequence ID" value="MVT09949.1"/>
    <property type="molecule type" value="Genomic_DNA"/>
</dbReference>
<organism evidence="7 8">
    <name type="scientific">Chitinophaga tropicalis</name>
    <dbReference type="NCBI Taxonomy" id="2683588"/>
    <lineage>
        <taxon>Bacteria</taxon>
        <taxon>Pseudomonadati</taxon>
        <taxon>Bacteroidota</taxon>
        <taxon>Chitinophagia</taxon>
        <taxon>Chitinophagales</taxon>
        <taxon>Chitinophagaceae</taxon>
        <taxon>Chitinophaga</taxon>
    </lineage>
</organism>